<feature type="signal peptide" evidence="2">
    <location>
        <begin position="1"/>
        <end position="15"/>
    </location>
</feature>
<evidence type="ECO:0000256" key="2">
    <source>
        <dbReference type="SAM" id="SignalP"/>
    </source>
</evidence>
<protein>
    <submittedName>
        <fullName evidence="3">Uncharacterized protein</fullName>
    </submittedName>
</protein>
<accession>A0A3N9W6Z7</accession>
<evidence type="ECO:0000256" key="1">
    <source>
        <dbReference type="SAM" id="MobiDB-lite"/>
    </source>
</evidence>
<evidence type="ECO:0000313" key="4">
    <source>
        <dbReference type="Proteomes" id="UP000282312"/>
    </source>
</evidence>
<reference evidence="3 4" key="1">
    <citation type="submission" date="2018-05" db="EMBL/GenBank/DDBJ databases">
        <title>Micromonospora from Atacama Desert.</title>
        <authorList>
            <person name="Carro L."/>
            <person name="Goodfellow M."/>
            <person name="Klenk H.-P."/>
        </authorList>
    </citation>
    <scope>NUCLEOTIDE SEQUENCE [LARGE SCALE GENOMIC DNA]</scope>
    <source>
        <strain evidence="3 4">LB39</strain>
    </source>
</reference>
<dbReference type="Proteomes" id="UP000282312">
    <property type="component" value="Unassembled WGS sequence"/>
</dbReference>
<dbReference type="AlphaFoldDB" id="A0A3N9W6Z7"/>
<sequence>MVLIALAVGTGFVVAALFQGPAAADGMRAGSDAEPRRDIVGLVEPVVRLTVAERPSEARQRAAARPSEKRHRAAGAADRPSERLRESLVKSIGDVVADPTPPAGRRHSTGASPAAVPLPRLDASAPADAAEPERLRPASPARAAHRADRSRPAAESPRQPATAVPDPPVVHVPGDSPVVGLITAPLPYIVDIVRAVPIPPVVTALLHVVDAVLPPALDTVIVPAATPPPSAPPALGPATVPVTDLAPVPTVSTPPADPALAPVPAAALPTPVAAPPPIFVVGPVRPTAPTAHLAVAPGPVVAGAAFSGRPVAPVDQDAAGVDDRSKPGPGLVWPVDRQSHLSAAQPCDLVALLIDSNTPSAIARPG</sequence>
<name>A0A3N9W6Z7_9ACTN</name>
<evidence type="ECO:0000313" key="3">
    <source>
        <dbReference type="EMBL" id="RQW96585.1"/>
    </source>
</evidence>
<comment type="caution">
    <text evidence="3">The sequence shown here is derived from an EMBL/GenBank/DDBJ whole genome shotgun (WGS) entry which is preliminary data.</text>
</comment>
<keyword evidence="4" id="KW-1185">Reference proteome</keyword>
<feature type="compositionally biased region" description="Basic and acidic residues" evidence="1">
    <location>
        <begin position="79"/>
        <end position="88"/>
    </location>
</feature>
<gene>
    <name evidence="3" type="ORF">DLJ59_30950</name>
</gene>
<feature type="region of interest" description="Disordered" evidence="1">
    <location>
        <begin position="54"/>
        <end position="169"/>
    </location>
</feature>
<proteinExistence type="predicted"/>
<dbReference type="EMBL" id="QGSZ01000339">
    <property type="protein sequence ID" value="RQW96585.1"/>
    <property type="molecule type" value="Genomic_DNA"/>
</dbReference>
<feature type="chain" id="PRO_5038618490" evidence="2">
    <location>
        <begin position="16"/>
        <end position="366"/>
    </location>
</feature>
<feature type="compositionally biased region" description="Low complexity" evidence="1">
    <location>
        <begin position="117"/>
        <end position="129"/>
    </location>
</feature>
<keyword evidence="2" id="KW-0732">Signal</keyword>
<organism evidence="3 4">
    <name type="scientific">Micromonospora inaquosa</name>
    <dbReference type="NCBI Taxonomy" id="2203716"/>
    <lineage>
        <taxon>Bacteria</taxon>
        <taxon>Bacillati</taxon>
        <taxon>Actinomycetota</taxon>
        <taxon>Actinomycetes</taxon>
        <taxon>Micromonosporales</taxon>
        <taxon>Micromonosporaceae</taxon>
        <taxon>Micromonospora</taxon>
    </lineage>
</organism>